<organism evidence="1 2">
    <name type="scientific">Mycena alexandri</name>
    <dbReference type="NCBI Taxonomy" id="1745969"/>
    <lineage>
        <taxon>Eukaryota</taxon>
        <taxon>Fungi</taxon>
        <taxon>Dikarya</taxon>
        <taxon>Basidiomycota</taxon>
        <taxon>Agaricomycotina</taxon>
        <taxon>Agaricomycetes</taxon>
        <taxon>Agaricomycetidae</taxon>
        <taxon>Agaricales</taxon>
        <taxon>Marasmiineae</taxon>
        <taxon>Mycenaceae</taxon>
        <taxon>Mycena</taxon>
    </lineage>
</organism>
<protein>
    <submittedName>
        <fullName evidence="1">Uncharacterized protein</fullName>
    </submittedName>
</protein>
<keyword evidence="2" id="KW-1185">Reference proteome</keyword>
<sequence length="141" mass="16081">MPSSPNCGMVISSSTFTSAWNDLYMWLAAFIRLSRDIDLVDGTITPIHRPETDSEHHYTHRGNYCVIPLLTSEVAWAWAPCSREVKIILDQITSIIITARTRMVNIPAQSEVATFKLRSRSWTWNRGLEHDSTFNFEIGPI</sequence>
<dbReference type="Proteomes" id="UP001218188">
    <property type="component" value="Unassembled WGS sequence"/>
</dbReference>
<reference evidence="1" key="1">
    <citation type="submission" date="2023-03" db="EMBL/GenBank/DDBJ databases">
        <title>Massive genome expansion in bonnet fungi (Mycena s.s.) driven by repeated elements and novel gene families across ecological guilds.</title>
        <authorList>
            <consortium name="Lawrence Berkeley National Laboratory"/>
            <person name="Harder C.B."/>
            <person name="Miyauchi S."/>
            <person name="Viragh M."/>
            <person name="Kuo A."/>
            <person name="Thoen E."/>
            <person name="Andreopoulos B."/>
            <person name="Lu D."/>
            <person name="Skrede I."/>
            <person name="Drula E."/>
            <person name="Henrissat B."/>
            <person name="Morin E."/>
            <person name="Kohler A."/>
            <person name="Barry K."/>
            <person name="LaButti K."/>
            <person name="Morin E."/>
            <person name="Salamov A."/>
            <person name="Lipzen A."/>
            <person name="Mereny Z."/>
            <person name="Hegedus B."/>
            <person name="Baldrian P."/>
            <person name="Stursova M."/>
            <person name="Weitz H."/>
            <person name="Taylor A."/>
            <person name="Grigoriev I.V."/>
            <person name="Nagy L.G."/>
            <person name="Martin F."/>
            <person name="Kauserud H."/>
        </authorList>
    </citation>
    <scope>NUCLEOTIDE SEQUENCE</scope>
    <source>
        <strain evidence="1">CBHHK200</strain>
    </source>
</reference>
<evidence type="ECO:0000313" key="2">
    <source>
        <dbReference type="Proteomes" id="UP001218188"/>
    </source>
</evidence>
<comment type="caution">
    <text evidence="1">The sequence shown here is derived from an EMBL/GenBank/DDBJ whole genome shotgun (WGS) entry which is preliminary data.</text>
</comment>
<name>A0AAD6SF17_9AGAR</name>
<dbReference type="EMBL" id="JARJCM010000151">
    <property type="protein sequence ID" value="KAJ7025556.1"/>
    <property type="molecule type" value="Genomic_DNA"/>
</dbReference>
<dbReference type="AlphaFoldDB" id="A0AAD6SF17"/>
<gene>
    <name evidence="1" type="ORF">C8F04DRAFT_1191306</name>
</gene>
<accession>A0AAD6SF17</accession>
<proteinExistence type="predicted"/>
<evidence type="ECO:0000313" key="1">
    <source>
        <dbReference type="EMBL" id="KAJ7025556.1"/>
    </source>
</evidence>